<dbReference type="Proteomes" id="UP000324800">
    <property type="component" value="Unassembled WGS sequence"/>
</dbReference>
<accession>A0A5J4VN74</accession>
<organism evidence="1 2">
    <name type="scientific">Streblomastix strix</name>
    <dbReference type="NCBI Taxonomy" id="222440"/>
    <lineage>
        <taxon>Eukaryota</taxon>
        <taxon>Metamonada</taxon>
        <taxon>Preaxostyla</taxon>
        <taxon>Oxymonadida</taxon>
        <taxon>Streblomastigidae</taxon>
        <taxon>Streblomastix</taxon>
    </lineage>
</organism>
<protein>
    <recommendedName>
        <fullName evidence="3">SPRY domain-containing protein</fullName>
    </recommendedName>
</protein>
<name>A0A5J4VN74_9EUKA</name>
<dbReference type="AlphaFoldDB" id="A0A5J4VN74"/>
<gene>
    <name evidence="1" type="ORF">EZS28_020414</name>
</gene>
<dbReference type="EMBL" id="SNRW01005938">
    <property type="protein sequence ID" value="KAA6384058.1"/>
    <property type="molecule type" value="Genomic_DNA"/>
</dbReference>
<sequence length="250" mass="28196">MSVPIEYNVIGGLIGLGPDILLEVLSELRLIPDAIQFIGINKKFMQLKNHSRFYRIIETLNYPIAIHNPDPIDVDFTDIDEVQKMITKIQVKPNTISLTQVLEKGIWSLETTFNTIAIDGCGGVGIVRDSFNIPAGTNPHLSLNNQHMVAYFGKPWCGQVCYKKTQTLGNLDFANNQIVKLEFDSEKGTLIFFVDGIQQPIYIQGIKEKVRFFVFLLYSDSYCTIGSLKQLAAPTSGHIENERSIQWQKI</sequence>
<comment type="caution">
    <text evidence="1">The sequence shown here is derived from an EMBL/GenBank/DDBJ whole genome shotgun (WGS) entry which is preliminary data.</text>
</comment>
<evidence type="ECO:0008006" key="3">
    <source>
        <dbReference type="Google" id="ProtNLM"/>
    </source>
</evidence>
<dbReference type="InterPro" id="IPR043136">
    <property type="entry name" value="B30.2/SPRY_sf"/>
</dbReference>
<proteinExistence type="predicted"/>
<evidence type="ECO:0000313" key="2">
    <source>
        <dbReference type="Proteomes" id="UP000324800"/>
    </source>
</evidence>
<reference evidence="1 2" key="1">
    <citation type="submission" date="2019-03" db="EMBL/GenBank/DDBJ databases">
        <title>Single cell metagenomics reveals metabolic interactions within the superorganism composed of flagellate Streblomastix strix and complex community of Bacteroidetes bacteria on its surface.</title>
        <authorList>
            <person name="Treitli S.C."/>
            <person name="Kolisko M."/>
            <person name="Husnik F."/>
            <person name="Keeling P."/>
            <person name="Hampl V."/>
        </authorList>
    </citation>
    <scope>NUCLEOTIDE SEQUENCE [LARGE SCALE GENOMIC DNA]</scope>
    <source>
        <strain evidence="1">ST1C</strain>
    </source>
</reference>
<evidence type="ECO:0000313" key="1">
    <source>
        <dbReference type="EMBL" id="KAA6384058.1"/>
    </source>
</evidence>
<dbReference type="Gene3D" id="2.60.120.920">
    <property type="match status" value="1"/>
</dbReference>